<dbReference type="RefSeq" id="WP_135282518.1">
    <property type="nucleotide sequence ID" value="NZ_SRIO01000016.1"/>
</dbReference>
<evidence type="ECO:0000259" key="1">
    <source>
        <dbReference type="Pfam" id="PF01370"/>
    </source>
</evidence>
<dbReference type="OrthoDB" id="9776313at2"/>
<name>A0A4Z0F687_9GAMM</name>
<dbReference type="Proteomes" id="UP000297890">
    <property type="component" value="Unassembled WGS sequence"/>
</dbReference>
<comment type="caution">
    <text evidence="2">The sequence shown here is derived from an EMBL/GenBank/DDBJ whole genome shotgun (WGS) entry which is preliminary data.</text>
</comment>
<sequence>MKSLCIGVLGGSGFVGHHLLPHLHDQGHHLRVFTRWPERHRDLRVLPGLELRAVDVHDEAALTEALRGCQAAVNLVGILNETGHTHRTFRHVHVDLPAKLARASRRAGATRIIHLSAAGADPNHGASMYLRTKGEGEQQLHINGGDRLDITILRPSVIFGPGDLFLNRFAQLLKWAPGIFPLPCPWARMQPVFVGDVVLALAACLDRPDTIGQRYCLGGPHVHTLIELVRQTAETARIRRVVVPLPDMISRLQAAIMAYLPGKPFSMDNYHSTQIDNVCPTNALTTVFALAPRSVAAMLPTYLPMRGSPRP</sequence>
<dbReference type="CDD" id="cd05271">
    <property type="entry name" value="NDUFA9_like_SDR_a"/>
    <property type="match status" value="1"/>
</dbReference>
<dbReference type="GO" id="GO:0044877">
    <property type="term" value="F:protein-containing complex binding"/>
    <property type="evidence" value="ECO:0007669"/>
    <property type="project" value="TreeGrafter"/>
</dbReference>
<protein>
    <submittedName>
        <fullName evidence="2">Complex I NDUFA9 subunit family protein</fullName>
    </submittedName>
</protein>
<dbReference type="EMBL" id="SRIO01000016">
    <property type="protein sequence ID" value="TFZ81749.1"/>
    <property type="molecule type" value="Genomic_DNA"/>
</dbReference>
<organism evidence="2 3">
    <name type="scientific">Candidatus Macondimonas diazotrophica</name>
    <dbReference type="NCBI Taxonomy" id="2305248"/>
    <lineage>
        <taxon>Bacteria</taxon>
        <taxon>Pseudomonadati</taxon>
        <taxon>Pseudomonadota</taxon>
        <taxon>Gammaproteobacteria</taxon>
        <taxon>Chromatiales</taxon>
        <taxon>Ectothiorhodospiraceae</taxon>
        <taxon>Candidatus Macondimonas</taxon>
    </lineage>
</organism>
<feature type="domain" description="NAD-dependent epimerase/dehydratase" evidence="1">
    <location>
        <begin position="8"/>
        <end position="215"/>
    </location>
</feature>
<evidence type="ECO:0000313" key="2">
    <source>
        <dbReference type="EMBL" id="TFZ81749.1"/>
    </source>
</evidence>
<dbReference type="Gene3D" id="3.40.50.720">
    <property type="entry name" value="NAD(P)-binding Rossmann-like Domain"/>
    <property type="match status" value="1"/>
</dbReference>
<dbReference type="PANTHER" id="PTHR12126:SF11">
    <property type="entry name" value="NADH DEHYDROGENASE [UBIQUINONE] 1 ALPHA SUBCOMPLEX SUBUNIT 9, MITOCHONDRIAL"/>
    <property type="match status" value="1"/>
</dbReference>
<keyword evidence="3" id="KW-1185">Reference proteome</keyword>
<dbReference type="InterPro" id="IPR036291">
    <property type="entry name" value="NAD(P)-bd_dom_sf"/>
</dbReference>
<accession>A0A4Z0F687</accession>
<reference evidence="2 3" key="1">
    <citation type="journal article" date="2019" name="ISME J.">
        <title>Candidatus Macondimonas diazotrophica, a novel gammaproteobacterial genus dominating crude-oil-contaminated coastal sediments.</title>
        <authorList>
            <person name="Karthikeyan S."/>
            <person name="Konstantinidis K."/>
        </authorList>
    </citation>
    <scope>NUCLEOTIDE SEQUENCE [LARGE SCALE GENOMIC DNA]</scope>
    <source>
        <strain evidence="2 3">KTK01</strain>
    </source>
</reference>
<proteinExistence type="predicted"/>
<dbReference type="PANTHER" id="PTHR12126">
    <property type="entry name" value="NADH-UBIQUINONE OXIDOREDUCTASE 39 KDA SUBUNIT-RELATED"/>
    <property type="match status" value="1"/>
</dbReference>
<dbReference type="SUPFAM" id="SSF51735">
    <property type="entry name" value="NAD(P)-binding Rossmann-fold domains"/>
    <property type="match status" value="1"/>
</dbReference>
<dbReference type="Pfam" id="PF01370">
    <property type="entry name" value="Epimerase"/>
    <property type="match status" value="1"/>
</dbReference>
<evidence type="ECO:0000313" key="3">
    <source>
        <dbReference type="Proteomes" id="UP000297890"/>
    </source>
</evidence>
<dbReference type="AlphaFoldDB" id="A0A4Z0F687"/>
<dbReference type="InterPro" id="IPR051207">
    <property type="entry name" value="ComplexI_NDUFA9_subunit"/>
</dbReference>
<dbReference type="InterPro" id="IPR001509">
    <property type="entry name" value="Epimerase_deHydtase"/>
</dbReference>
<gene>
    <name evidence="2" type="ORF">E4680_11280</name>
</gene>